<dbReference type="PANTHER" id="PTHR46118">
    <property type="entry name" value="PROTEIN ABHD11"/>
    <property type="match status" value="1"/>
</dbReference>
<dbReference type="Gene3D" id="3.40.50.1820">
    <property type="entry name" value="alpha/beta hydrolase"/>
    <property type="match status" value="1"/>
</dbReference>
<organism evidence="4 5">
    <name type="scientific">Boletus edulis BED1</name>
    <dbReference type="NCBI Taxonomy" id="1328754"/>
    <lineage>
        <taxon>Eukaryota</taxon>
        <taxon>Fungi</taxon>
        <taxon>Dikarya</taxon>
        <taxon>Basidiomycota</taxon>
        <taxon>Agaricomycotina</taxon>
        <taxon>Agaricomycetes</taxon>
        <taxon>Agaricomycetidae</taxon>
        <taxon>Boletales</taxon>
        <taxon>Boletineae</taxon>
        <taxon>Boletaceae</taxon>
        <taxon>Boletoideae</taxon>
        <taxon>Boletus</taxon>
    </lineage>
</organism>
<dbReference type="Pfam" id="PF00561">
    <property type="entry name" value="Abhydrolase_1"/>
    <property type="match status" value="1"/>
</dbReference>
<accession>A0AAD4BXE0</accession>
<comment type="caution">
    <text evidence="4">The sequence shown here is derived from an EMBL/GenBank/DDBJ whole genome shotgun (WGS) entry which is preliminary data.</text>
</comment>
<dbReference type="GO" id="GO:0052689">
    <property type="term" value="F:carboxylic ester hydrolase activity"/>
    <property type="evidence" value="ECO:0007669"/>
    <property type="project" value="TreeGrafter"/>
</dbReference>
<dbReference type="SUPFAM" id="SSF53474">
    <property type="entry name" value="alpha/beta-Hydrolases"/>
    <property type="match status" value="1"/>
</dbReference>
<proteinExistence type="inferred from homology"/>
<dbReference type="InterPro" id="IPR029058">
    <property type="entry name" value="AB_hydrolase_fold"/>
</dbReference>
<gene>
    <name evidence="4" type="ORF">L210DRAFT_977562</name>
</gene>
<reference evidence="4" key="1">
    <citation type="submission" date="2019-10" db="EMBL/GenBank/DDBJ databases">
        <authorList>
            <consortium name="DOE Joint Genome Institute"/>
            <person name="Kuo A."/>
            <person name="Miyauchi S."/>
            <person name="Kiss E."/>
            <person name="Drula E."/>
            <person name="Kohler A."/>
            <person name="Sanchez-Garcia M."/>
            <person name="Andreopoulos B."/>
            <person name="Barry K.W."/>
            <person name="Bonito G."/>
            <person name="Buee M."/>
            <person name="Carver A."/>
            <person name="Chen C."/>
            <person name="Cichocki N."/>
            <person name="Clum A."/>
            <person name="Culley D."/>
            <person name="Crous P.W."/>
            <person name="Fauchery L."/>
            <person name="Girlanda M."/>
            <person name="Hayes R."/>
            <person name="Keri Z."/>
            <person name="LaButti K."/>
            <person name="Lipzen A."/>
            <person name="Lombard V."/>
            <person name="Magnuson J."/>
            <person name="Maillard F."/>
            <person name="Morin E."/>
            <person name="Murat C."/>
            <person name="Nolan M."/>
            <person name="Ohm R."/>
            <person name="Pangilinan J."/>
            <person name="Pereira M."/>
            <person name="Perotto S."/>
            <person name="Peter M."/>
            <person name="Riley R."/>
            <person name="Sitrit Y."/>
            <person name="Stielow B."/>
            <person name="Szollosi G."/>
            <person name="Zifcakova L."/>
            <person name="Stursova M."/>
            <person name="Spatafora J.W."/>
            <person name="Tedersoo L."/>
            <person name="Vaario L.-M."/>
            <person name="Yamada A."/>
            <person name="Yan M."/>
            <person name="Wang P."/>
            <person name="Xu J."/>
            <person name="Bruns T."/>
            <person name="Baldrian P."/>
            <person name="Vilgalys R."/>
            <person name="Henrissat B."/>
            <person name="Grigoriev I.V."/>
            <person name="Hibbett D."/>
            <person name="Nagy L.G."/>
            <person name="Martin F.M."/>
        </authorList>
    </citation>
    <scope>NUCLEOTIDE SEQUENCE</scope>
    <source>
        <strain evidence="4">BED1</strain>
    </source>
</reference>
<dbReference type="PANTHER" id="PTHR46118:SF4">
    <property type="entry name" value="PROTEIN ABHD11"/>
    <property type="match status" value="1"/>
</dbReference>
<keyword evidence="2" id="KW-0378">Hydrolase</keyword>
<keyword evidence="5" id="KW-1185">Reference proteome</keyword>
<protein>
    <submittedName>
        <fullName evidence="4">Alpha/beta-hydrolase</fullName>
    </submittedName>
</protein>
<name>A0AAD4BXE0_BOLED</name>
<dbReference type="GO" id="GO:0005739">
    <property type="term" value="C:mitochondrion"/>
    <property type="evidence" value="ECO:0007669"/>
    <property type="project" value="TreeGrafter"/>
</dbReference>
<dbReference type="AlphaFoldDB" id="A0AAD4BXE0"/>
<evidence type="ECO:0000256" key="1">
    <source>
        <dbReference type="ARBA" id="ARBA00008645"/>
    </source>
</evidence>
<evidence type="ECO:0000313" key="4">
    <source>
        <dbReference type="EMBL" id="KAF8442264.1"/>
    </source>
</evidence>
<reference evidence="4" key="2">
    <citation type="journal article" date="2020" name="Nat. Commun.">
        <title>Large-scale genome sequencing of mycorrhizal fungi provides insights into the early evolution of symbiotic traits.</title>
        <authorList>
            <person name="Miyauchi S."/>
            <person name="Kiss E."/>
            <person name="Kuo A."/>
            <person name="Drula E."/>
            <person name="Kohler A."/>
            <person name="Sanchez-Garcia M."/>
            <person name="Morin E."/>
            <person name="Andreopoulos B."/>
            <person name="Barry K.W."/>
            <person name="Bonito G."/>
            <person name="Buee M."/>
            <person name="Carver A."/>
            <person name="Chen C."/>
            <person name="Cichocki N."/>
            <person name="Clum A."/>
            <person name="Culley D."/>
            <person name="Crous P.W."/>
            <person name="Fauchery L."/>
            <person name="Girlanda M."/>
            <person name="Hayes R.D."/>
            <person name="Keri Z."/>
            <person name="LaButti K."/>
            <person name="Lipzen A."/>
            <person name="Lombard V."/>
            <person name="Magnuson J."/>
            <person name="Maillard F."/>
            <person name="Murat C."/>
            <person name="Nolan M."/>
            <person name="Ohm R.A."/>
            <person name="Pangilinan J."/>
            <person name="Pereira M.F."/>
            <person name="Perotto S."/>
            <person name="Peter M."/>
            <person name="Pfister S."/>
            <person name="Riley R."/>
            <person name="Sitrit Y."/>
            <person name="Stielow J.B."/>
            <person name="Szollosi G."/>
            <person name="Zifcakova L."/>
            <person name="Stursova M."/>
            <person name="Spatafora J.W."/>
            <person name="Tedersoo L."/>
            <person name="Vaario L.M."/>
            <person name="Yamada A."/>
            <person name="Yan M."/>
            <person name="Wang P."/>
            <person name="Xu J."/>
            <person name="Bruns T."/>
            <person name="Baldrian P."/>
            <person name="Vilgalys R."/>
            <person name="Dunand C."/>
            <person name="Henrissat B."/>
            <person name="Grigoriev I.V."/>
            <person name="Hibbett D."/>
            <person name="Nagy L.G."/>
            <person name="Martin F.M."/>
        </authorList>
    </citation>
    <scope>NUCLEOTIDE SEQUENCE</scope>
    <source>
        <strain evidence="4">BED1</strain>
    </source>
</reference>
<dbReference type="Proteomes" id="UP001194468">
    <property type="component" value="Unassembled WGS sequence"/>
</dbReference>
<evidence type="ECO:0000313" key="5">
    <source>
        <dbReference type="Proteomes" id="UP001194468"/>
    </source>
</evidence>
<dbReference type="InterPro" id="IPR000073">
    <property type="entry name" value="AB_hydrolase_1"/>
</dbReference>
<evidence type="ECO:0000259" key="3">
    <source>
        <dbReference type="Pfam" id="PF00561"/>
    </source>
</evidence>
<evidence type="ECO:0000256" key="2">
    <source>
        <dbReference type="ARBA" id="ARBA00022801"/>
    </source>
</evidence>
<dbReference type="EMBL" id="WHUW01000009">
    <property type="protein sequence ID" value="KAF8442264.1"/>
    <property type="molecule type" value="Genomic_DNA"/>
</dbReference>
<comment type="similarity">
    <text evidence="1">Belongs to the AB hydrolase superfamily.</text>
</comment>
<sequence length="301" mass="33777">MLSLVSRSAIYTVNGSGRSVQTRLAGRGFSAVSPVELEYDAYIPPNGNKSERPLVILHGFFGSKRNWQSLSKAFARDLERPVYALDLRNHGSSPHVRPMTYTHMAADVLDFCHRLSLSNISLLGHSMGGKVAMTFALDPEMPTDLLKDLIVSDIAPVHAKASTETVLHIQGMEEIEASNVSSRKDANEILEKYEKDPSVRAFLLTNLIASQSPFKFKVPIDILKEGRPEIESFRYVPGERAWSGHALFVKGSKSKFINRHNKPLMKDFFPESAIEELDTGHWIHAEMPNEFKKLVVDFVKR</sequence>
<feature type="domain" description="AB hydrolase-1" evidence="3">
    <location>
        <begin position="53"/>
        <end position="286"/>
    </location>
</feature>